<evidence type="ECO:0000313" key="5">
    <source>
        <dbReference type="EMBL" id="SHG34639.1"/>
    </source>
</evidence>
<dbReference type="SMART" id="SM00342">
    <property type="entry name" value="HTH_ARAC"/>
    <property type="match status" value="1"/>
</dbReference>
<dbReference type="InterPro" id="IPR018062">
    <property type="entry name" value="HTH_AraC-typ_CS"/>
</dbReference>
<dbReference type="EMBL" id="LT670817">
    <property type="protein sequence ID" value="SHG34639.1"/>
    <property type="molecule type" value="Genomic_DNA"/>
</dbReference>
<dbReference type="PANTHER" id="PTHR47504:SF5">
    <property type="entry name" value="RIGHT ORIGIN-BINDING PROTEIN"/>
    <property type="match status" value="1"/>
</dbReference>
<evidence type="ECO:0000259" key="4">
    <source>
        <dbReference type="PROSITE" id="PS01124"/>
    </source>
</evidence>
<feature type="domain" description="HTH araC/xylS-type" evidence="4">
    <location>
        <begin position="216"/>
        <end position="315"/>
    </location>
</feature>
<evidence type="ECO:0000256" key="2">
    <source>
        <dbReference type="ARBA" id="ARBA00023125"/>
    </source>
</evidence>
<sequence length="340" mass="37070">MVTMTAAIPGFHFDTNDFPESQRFEIWRSGITTHQVTRTEPPGAPFNAVVDAWTLGDMVMTHSDIGAAKMVRTKEMAQQDGRDWILVLLLKSGTMSFAVDDGAKKQTIRQGEVAVFDTIRDFASDGSAMDSVTCAISRRAFAQITSPLHHGLIVEGAWGRLLADYLLSFLRQLPEMDAGDASSLTGAFVGVLAAALRAAQPTGDAPVSKTIATARHRVESHIDQNLTSGQLTSEQICEKLALSPSSLYRAFAHAGGITAYIRKRRLEVIHALLNTTTDGLSIGAIARQYGFVSAAHFSRAFRKQFGFSPRAARLGSVLVRPPARDADEAAVFRHWEEQLR</sequence>
<dbReference type="Pfam" id="PF12833">
    <property type="entry name" value="HTH_18"/>
    <property type="match status" value="1"/>
</dbReference>
<keyword evidence="2" id="KW-0238">DNA-binding</keyword>
<dbReference type="AlphaFoldDB" id="A0A1M5J2W7"/>
<dbReference type="Gene3D" id="1.10.10.60">
    <property type="entry name" value="Homeodomain-like"/>
    <property type="match status" value="1"/>
</dbReference>
<dbReference type="PRINTS" id="PR00032">
    <property type="entry name" value="HTHARAC"/>
</dbReference>
<dbReference type="PROSITE" id="PS01124">
    <property type="entry name" value="HTH_ARAC_FAMILY_2"/>
    <property type="match status" value="1"/>
</dbReference>
<gene>
    <name evidence="5" type="ORF">SAMN05443248_1227</name>
</gene>
<dbReference type="OrthoDB" id="7904253at2"/>
<dbReference type="SUPFAM" id="SSF46689">
    <property type="entry name" value="Homeodomain-like"/>
    <property type="match status" value="1"/>
</dbReference>
<proteinExistence type="predicted"/>
<evidence type="ECO:0000256" key="1">
    <source>
        <dbReference type="ARBA" id="ARBA00023015"/>
    </source>
</evidence>
<dbReference type="GO" id="GO:0003700">
    <property type="term" value="F:DNA-binding transcription factor activity"/>
    <property type="evidence" value="ECO:0007669"/>
    <property type="project" value="InterPro"/>
</dbReference>
<dbReference type="PROSITE" id="PS00041">
    <property type="entry name" value="HTH_ARAC_FAMILY_1"/>
    <property type="match status" value="1"/>
</dbReference>
<accession>A0A1M5J2W7</accession>
<dbReference type="InterPro" id="IPR050959">
    <property type="entry name" value="MarA-like"/>
</dbReference>
<dbReference type="PANTHER" id="PTHR47504">
    <property type="entry name" value="RIGHT ORIGIN-BINDING PROTEIN"/>
    <property type="match status" value="1"/>
</dbReference>
<dbReference type="RefSeq" id="WP_079600449.1">
    <property type="nucleotide sequence ID" value="NZ_LT670817.1"/>
</dbReference>
<protein>
    <submittedName>
        <fullName evidence="5">Transcriptional regulator, AraC family</fullName>
    </submittedName>
</protein>
<reference evidence="5 6" key="1">
    <citation type="submission" date="2016-11" db="EMBL/GenBank/DDBJ databases">
        <authorList>
            <person name="Jaros S."/>
            <person name="Januszkiewicz K."/>
            <person name="Wedrychowicz H."/>
        </authorList>
    </citation>
    <scope>NUCLEOTIDE SEQUENCE [LARGE SCALE GENOMIC DNA]</scope>
    <source>
        <strain evidence="5 6">GAS138</strain>
    </source>
</reference>
<dbReference type="GO" id="GO:0043565">
    <property type="term" value="F:sequence-specific DNA binding"/>
    <property type="evidence" value="ECO:0007669"/>
    <property type="project" value="InterPro"/>
</dbReference>
<name>A0A1M5J2W7_9BRAD</name>
<dbReference type="InterPro" id="IPR018060">
    <property type="entry name" value="HTH_AraC"/>
</dbReference>
<dbReference type="InterPro" id="IPR009057">
    <property type="entry name" value="Homeodomain-like_sf"/>
</dbReference>
<dbReference type="Pfam" id="PF14525">
    <property type="entry name" value="AraC_binding_2"/>
    <property type="match status" value="1"/>
</dbReference>
<dbReference type="InterPro" id="IPR020449">
    <property type="entry name" value="Tscrpt_reg_AraC-type_HTH"/>
</dbReference>
<dbReference type="Proteomes" id="UP000189796">
    <property type="component" value="Chromosome I"/>
</dbReference>
<evidence type="ECO:0000256" key="3">
    <source>
        <dbReference type="ARBA" id="ARBA00023163"/>
    </source>
</evidence>
<dbReference type="InterPro" id="IPR035418">
    <property type="entry name" value="AraC-bd_2"/>
</dbReference>
<keyword evidence="3" id="KW-0804">Transcription</keyword>
<keyword evidence="1" id="KW-0805">Transcription regulation</keyword>
<organism evidence="5 6">
    <name type="scientific">Bradyrhizobium erythrophlei</name>
    <dbReference type="NCBI Taxonomy" id="1437360"/>
    <lineage>
        <taxon>Bacteria</taxon>
        <taxon>Pseudomonadati</taxon>
        <taxon>Pseudomonadota</taxon>
        <taxon>Alphaproteobacteria</taxon>
        <taxon>Hyphomicrobiales</taxon>
        <taxon>Nitrobacteraceae</taxon>
        <taxon>Bradyrhizobium</taxon>
    </lineage>
</organism>
<evidence type="ECO:0000313" key="6">
    <source>
        <dbReference type="Proteomes" id="UP000189796"/>
    </source>
</evidence>